<accession>A0A5S4ZQK0</accession>
<protein>
    <recommendedName>
        <fullName evidence="2">UPF0102 protein LX24_01894</fullName>
    </recommendedName>
</protein>
<sequence>MTLWRRNLGITGENMAAEYLQRKGLQIVERNFRCRLGEIDIIARQGNCLVFVEVRTRSSGACGLPQESITAAKINKLRRLSQVYLLKRSIYNVDVRFDVLAVHCAGETTINHIENAF</sequence>
<proteinExistence type="inferred from homology"/>
<dbReference type="NCBIfam" id="NF009154">
    <property type="entry name" value="PRK12497.3-3"/>
    <property type="match status" value="1"/>
</dbReference>
<dbReference type="HAMAP" id="MF_00048">
    <property type="entry name" value="UPF0102"/>
    <property type="match status" value="1"/>
</dbReference>
<dbReference type="PANTHER" id="PTHR34039:SF1">
    <property type="entry name" value="UPF0102 PROTEIN YRAN"/>
    <property type="match status" value="1"/>
</dbReference>
<dbReference type="GO" id="GO:0003676">
    <property type="term" value="F:nucleic acid binding"/>
    <property type="evidence" value="ECO:0007669"/>
    <property type="project" value="InterPro"/>
</dbReference>
<dbReference type="CDD" id="cd20736">
    <property type="entry name" value="PoNe_Nuclease"/>
    <property type="match status" value="1"/>
</dbReference>
<comment type="similarity">
    <text evidence="1 2">Belongs to the UPF0102 family.</text>
</comment>
<evidence type="ECO:0000313" key="4">
    <source>
        <dbReference type="Proteomes" id="UP000323166"/>
    </source>
</evidence>
<keyword evidence="3" id="KW-0378">Hydrolase</keyword>
<comment type="caution">
    <text evidence="3">The sequence shown here is derived from an EMBL/GenBank/DDBJ whole genome shotgun (WGS) entry which is preliminary data.</text>
</comment>
<evidence type="ECO:0000256" key="2">
    <source>
        <dbReference type="HAMAP-Rule" id="MF_00048"/>
    </source>
</evidence>
<dbReference type="PANTHER" id="PTHR34039">
    <property type="entry name" value="UPF0102 PROTEIN YRAN"/>
    <property type="match status" value="1"/>
</dbReference>
<dbReference type="Gene3D" id="3.40.1350.10">
    <property type="match status" value="1"/>
</dbReference>
<keyword evidence="3" id="KW-0255">Endonuclease</keyword>
<dbReference type="InterPro" id="IPR003509">
    <property type="entry name" value="UPF0102_YraN-like"/>
</dbReference>
<keyword evidence="4" id="KW-1185">Reference proteome</keyword>
<dbReference type="NCBIfam" id="TIGR00252">
    <property type="entry name" value="YraN family protein"/>
    <property type="match status" value="1"/>
</dbReference>
<gene>
    <name evidence="3" type="ORF">LX24_01894</name>
</gene>
<dbReference type="Proteomes" id="UP000323166">
    <property type="component" value="Unassembled WGS sequence"/>
</dbReference>
<evidence type="ECO:0000256" key="1">
    <source>
        <dbReference type="ARBA" id="ARBA00006738"/>
    </source>
</evidence>
<organism evidence="3 4">
    <name type="scientific">Desulfallas thermosapovorans DSM 6562</name>
    <dbReference type="NCBI Taxonomy" id="1121431"/>
    <lineage>
        <taxon>Bacteria</taxon>
        <taxon>Bacillati</taxon>
        <taxon>Bacillota</taxon>
        <taxon>Clostridia</taxon>
        <taxon>Eubacteriales</taxon>
        <taxon>Desulfallaceae</taxon>
        <taxon>Desulfallas</taxon>
    </lineage>
</organism>
<dbReference type="NCBIfam" id="NF009150">
    <property type="entry name" value="PRK12497.1-3"/>
    <property type="match status" value="1"/>
</dbReference>
<dbReference type="RefSeq" id="WP_207706580.1">
    <property type="nucleotide sequence ID" value="NZ_VNHM01000009.1"/>
</dbReference>
<evidence type="ECO:0000313" key="3">
    <source>
        <dbReference type="EMBL" id="TYO95165.1"/>
    </source>
</evidence>
<keyword evidence="3" id="KW-0540">Nuclease</keyword>
<name>A0A5S4ZQK0_9FIRM</name>
<dbReference type="GO" id="GO:0004519">
    <property type="term" value="F:endonuclease activity"/>
    <property type="evidence" value="ECO:0007669"/>
    <property type="project" value="UniProtKB-KW"/>
</dbReference>
<dbReference type="EMBL" id="VNHM01000009">
    <property type="protein sequence ID" value="TYO95165.1"/>
    <property type="molecule type" value="Genomic_DNA"/>
</dbReference>
<dbReference type="Pfam" id="PF02021">
    <property type="entry name" value="UPF0102"/>
    <property type="match status" value="1"/>
</dbReference>
<reference evidence="3 4" key="1">
    <citation type="submission" date="2019-07" db="EMBL/GenBank/DDBJ databases">
        <title>Genomic Encyclopedia of Type Strains, Phase I: the one thousand microbial genomes (KMG-I) project.</title>
        <authorList>
            <person name="Kyrpides N."/>
        </authorList>
    </citation>
    <scope>NUCLEOTIDE SEQUENCE [LARGE SCALE GENOMIC DNA]</scope>
    <source>
        <strain evidence="3 4">DSM 6562</strain>
    </source>
</reference>
<dbReference type="AlphaFoldDB" id="A0A5S4ZQK0"/>
<dbReference type="InterPro" id="IPR011335">
    <property type="entry name" value="Restrct_endonuc-II-like"/>
</dbReference>
<dbReference type="SUPFAM" id="SSF52980">
    <property type="entry name" value="Restriction endonuclease-like"/>
    <property type="match status" value="1"/>
</dbReference>
<dbReference type="InterPro" id="IPR011856">
    <property type="entry name" value="tRNA_endonuc-like_dom_sf"/>
</dbReference>